<evidence type="ECO:0000256" key="2">
    <source>
        <dbReference type="SAM" id="Phobius"/>
    </source>
</evidence>
<dbReference type="GeneID" id="117650104"/>
<dbReference type="RefSeq" id="XP_034249307.1">
    <property type="nucleotide sequence ID" value="XM_034393416.1"/>
</dbReference>
<reference evidence="5 6" key="1">
    <citation type="submission" date="2025-04" db="UniProtKB">
        <authorList>
            <consortium name="RefSeq"/>
        </authorList>
    </citation>
    <scope>IDENTIFICATION</scope>
    <source>
        <tissue evidence="5 6">Total insect</tissue>
    </source>
</reference>
<evidence type="ECO:0000256" key="3">
    <source>
        <dbReference type="SAM" id="SignalP"/>
    </source>
</evidence>
<evidence type="ECO:0000313" key="4">
    <source>
        <dbReference type="Proteomes" id="UP000515158"/>
    </source>
</evidence>
<proteinExistence type="predicted"/>
<organism evidence="5">
    <name type="scientific">Thrips palmi</name>
    <name type="common">Melon thrips</name>
    <dbReference type="NCBI Taxonomy" id="161013"/>
    <lineage>
        <taxon>Eukaryota</taxon>
        <taxon>Metazoa</taxon>
        <taxon>Ecdysozoa</taxon>
        <taxon>Arthropoda</taxon>
        <taxon>Hexapoda</taxon>
        <taxon>Insecta</taxon>
        <taxon>Pterygota</taxon>
        <taxon>Neoptera</taxon>
        <taxon>Paraneoptera</taxon>
        <taxon>Thysanoptera</taxon>
        <taxon>Terebrantia</taxon>
        <taxon>Thripoidea</taxon>
        <taxon>Thripidae</taxon>
        <taxon>Thrips</taxon>
    </lineage>
</organism>
<feature type="chain" id="PRO_5044654921" evidence="3">
    <location>
        <begin position="38"/>
        <end position="419"/>
    </location>
</feature>
<evidence type="ECO:0000313" key="6">
    <source>
        <dbReference type="RefSeq" id="XP_034249309.1"/>
    </source>
</evidence>
<feature type="compositionally biased region" description="Basic and acidic residues" evidence="1">
    <location>
        <begin position="184"/>
        <end position="195"/>
    </location>
</feature>
<feature type="region of interest" description="Disordered" evidence="1">
    <location>
        <begin position="184"/>
        <end position="219"/>
    </location>
</feature>
<dbReference type="KEGG" id="tpal:117650104"/>
<evidence type="ECO:0000256" key="1">
    <source>
        <dbReference type="SAM" id="MobiDB-lite"/>
    </source>
</evidence>
<dbReference type="AlphaFoldDB" id="A0A6P8ZVF2"/>
<keyword evidence="2" id="KW-0472">Membrane</keyword>
<protein>
    <submittedName>
        <fullName evidence="5 6">Uncharacterized protein LOC117650104</fullName>
    </submittedName>
</protein>
<keyword evidence="2" id="KW-1133">Transmembrane helix</keyword>
<dbReference type="Proteomes" id="UP000515158">
    <property type="component" value="Unplaced"/>
</dbReference>
<sequence length="419" mass="43960">MGSTRPLGGTTPPVPSTRPSMWGVAAALLCLTAASDAKPHDDVEDDLASFFGWRLDYDLCEGHAECLARRPCEWRSDCDVLQDCVNGFCACDYPLPTNYKCYIPTDNGTFEEYSCEDGTCSLKPSPMAELMPLALTIGVCFVVAVTAMLACKMLIKRMHAANPARRLGDGDADSVSSMQRWINERLRDRPPRYEEMVSAASSSSAHTAPSQPAAGPATISAAVTEAEKPPAYEVVVNERQMAGPYCPRTRAAASAVADNIPPPLYSAEAMADGAEAGCYRNPCFLGDAEDPPPYSASAYAASGARSTRSASLPDPICPSLFDPFEPSPEISDSSFAASSSGCPSTFATASTPPSSPTSSMTSFASCDSSSSSSFLPLAAGAGVDLLTVSQAVALKEMMLAEGDPAAAAVDRPVLWTSTC</sequence>
<keyword evidence="2" id="KW-0812">Transmembrane</keyword>
<keyword evidence="4" id="KW-1185">Reference proteome</keyword>
<dbReference type="OrthoDB" id="7428788at2759"/>
<dbReference type="RefSeq" id="XP_034249309.1">
    <property type="nucleotide sequence ID" value="XM_034393418.1"/>
</dbReference>
<feature type="compositionally biased region" description="Low complexity" evidence="1">
    <location>
        <begin position="198"/>
        <end position="214"/>
    </location>
</feature>
<keyword evidence="3" id="KW-0732">Signal</keyword>
<accession>A0A6P8ZVF2</accession>
<evidence type="ECO:0000313" key="5">
    <source>
        <dbReference type="RefSeq" id="XP_034249307.1"/>
    </source>
</evidence>
<feature type="signal peptide" evidence="3">
    <location>
        <begin position="1"/>
        <end position="37"/>
    </location>
</feature>
<gene>
    <name evidence="5 6" type="primary">LOC117650104</name>
</gene>
<feature type="transmembrane region" description="Helical" evidence="2">
    <location>
        <begin position="133"/>
        <end position="155"/>
    </location>
</feature>
<name>A0A6P8ZVF2_THRPL</name>